<evidence type="ECO:0000313" key="2">
    <source>
        <dbReference type="EMBL" id="REF36206.1"/>
    </source>
</evidence>
<feature type="transmembrane region" description="Helical" evidence="1">
    <location>
        <begin position="503"/>
        <end position="522"/>
    </location>
</feature>
<organism evidence="2 3">
    <name type="scientific">Thermasporomyces composti</name>
    <dbReference type="NCBI Taxonomy" id="696763"/>
    <lineage>
        <taxon>Bacteria</taxon>
        <taxon>Bacillati</taxon>
        <taxon>Actinomycetota</taxon>
        <taxon>Actinomycetes</taxon>
        <taxon>Propionibacteriales</taxon>
        <taxon>Nocardioidaceae</taxon>
        <taxon>Thermasporomyces</taxon>
    </lineage>
</organism>
<dbReference type="Proteomes" id="UP000256485">
    <property type="component" value="Unassembled WGS sequence"/>
</dbReference>
<dbReference type="AlphaFoldDB" id="A0A3D9V4B0"/>
<feature type="transmembrane region" description="Helical" evidence="1">
    <location>
        <begin position="917"/>
        <end position="947"/>
    </location>
</feature>
<keyword evidence="1" id="KW-0812">Transmembrane</keyword>
<evidence type="ECO:0008006" key="4">
    <source>
        <dbReference type="Google" id="ProtNLM"/>
    </source>
</evidence>
<feature type="transmembrane region" description="Helical" evidence="1">
    <location>
        <begin position="877"/>
        <end position="896"/>
    </location>
</feature>
<feature type="transmembrane region" description="Helical" evidence="1">
    <location>
        <begin position="450"/>
        <end position="474"/>
    </location>
</feature>
<dbReference type="EMBL" id="QTUC01000001">
    <property type="protein sequence ID" value="REF36206.1"/>
    <property type="molecule type" value="Genomic_DNA"/>
</dbReference>
<feature type="transmembrane region" description="Helical" evidence="1">
    <location>
        <begin position="344"/>
        <end position="368"/>
    </location>
</feature>
<dbReference type="OrthoDB" id="3275641at2"/>
<sequence length="1014" mass="107559">MITLVFAQLAARWGQALTAFVLSVAATVAAVSVPAFAVAIDRAAIANELAAAEHSDVTVSLPPLLVSSPEPRTRLFEASEDLPAYADARSRLTGFTNVTTAQIHVQGIDGQPLSPQAHSMLARDGFCRHVRFRQGRCPVGSREIAVPASLAASLELTAGREVVLTPVRRAEDRWEPQGPPATFTIAGLFTARDPAAPYWSLQDPLGRLGDKAILTNRTALSTLPHAQELVYLDAILPPRLLTPERIPRVRQQLDAVERRLEQEDPYLSSPSTTLPRLLDRIEAHGRHARALLPIAVAPLLVLCWFVIHLAVSHGGWSRQQEIGTVALRGATWWIRALAVSAESLLPLLAGVPVGLVLARVLIAATAAGPPGLVAIDSQQLLAAAFAAAGSVVAALLALRRQLTAPVSQLLRQMPSRSRRITVAAVELLVIAMGLVVLAELRVLDGELVGVMVAAPVLVILAVGTLASLLVRPLIDFVGRGSLRRGRIGAAVAALYLARRPGSVRLLVVLALVFGTLGFAAAATDVAAEGRLAEAQRLLGAPRVLEIQRAGRQELLRAVRAADPDGRYAMAVMSSPNVDGAPVLAVDSTRLATVALWSPRYGALSSAQVADRLRPPAPEPIVIRDGELVAELAPDPFTGDDELTVSLLARTPEDEQLVVSFGRLAAEAGSYRAEVTGCGDGCRLTGVALSTSETGQTGVEIRALRQNGVDLLPPEVLADARRWLVPNDGPITDQLRFVGAEDGLLITHPNARPEATYELRTVDAPFPLPAVTAGGVPGEHVTNVDGEPVRFTRRARMAGLPGVGASGALVDLEYAERLTAEPGTATRPRVWLSADAPERVVDALREQGLVIVEDRRIESLRASIDRTGAALALRAYDFTVWMTVVVGLAALALVVVVDRRTWGPSMRALRAQGVPDRVTTGAALWSYAGIVVTSAVIGAAAAAVAWFAAGGRLPLGVDATLLAAWPRWWPVLASYGAVVALVVVAAAVGGWWQGRQARTGPVRRHPVARQREVRS</sequence>
<proteinExistence type="predicted"/>
<feature type="transmembrane region" description="Helical" evidence="1">
    <location>
        <begin position="380"/>
        <end position="398"/>
    </location>
</feature>
<reference evidence="2 3" key="1">
    <citation type="submission" date="2018-08" db="EMBL/GenBank/DDBJ databases">
        <title>Sequencing the genomes of 1000 actinobacteria strains.</title>
        <authorList>
            <person name="Klenk H.-P."/>
        </authorList>
    </citation>
    <scope>NUCLEOTIDE SEQUENCE [LARGE SCALE GENOMIC DNA]</scope>
    <source>
        <strain evidence="2 3">DSM 22891</strain>
    </source>
</reference>
<feature type="transmembrane region" description="Helical" evidence="1">
    <location>
        <begin position="290"/>
        <end position="311"/>
    </location>
</feature>
<comment type="caution">
    <text evidence="2">The sequence shown here is derived from an EMBL/GenBank/DDBJ whole genome shotgun (WGS) entry which is preliminary data.</text>
</comment>
<evidence type="ECO:0000256" key="1">
    <source>
        <dbReference type="SAM" id="Phobius"/>
    </source>
</evidence>
<evidence type="ECO:0000313" key="3">
    <source>
        <dbReference type="Proteomes" id="UP000256485"/>
    </source>
</evidence>
<protein>
    <recommendedName>
        <fullName evidence="4">FtsX-like permease family protein</fullName>
    </recommendedName>
</protein>
<keyword evidence="1" id="KW-0472">Membrane</keyword>
<keyword evidence="3" id="KW-1185">Reference proteome</keyword>
<feature type="transmembrane region" description="Helical" evidence="1">
    <location>
        <begin position="419"/>
        <end position="438"/>
    </location>
</feature>
<name>A0A3D9V4B0_THECX</name>
<gene>
    <name evidence="2" type="ORF">DFJ64_1606</name>
</gene>
<keyword evidence="1" id="KW-1133">Transmembrane helix</keyword>
<accession>A0A3D9V4B0</accession>
<feature type="transmembrane region" description="Helical" evidence="1">
    <location>
        <begin position="967"/>
        <end position="991"/>
    </location>
</feature>